<evidence type="ECO:0000256" key="4">
    <source>
        <dbReference type="ARBA" id="ARBA00023054"/>
    </source>
</evidence>
<feature type="region of interest" description="Disordered" evidence="6">
    <location>
        <begin position="261"/>
        <end position="328"/>
    </location>
</feature>
<dbReference type="STRING" id="35722.A0A0B7NVK2"/>
<feature type="compositionally biased region" description="Acidic residues" evidence="6">
    <location>
        <begin position="50"/>
        <end position="80"/>
    </location>
</feature>
<accession>A0A0B7NVK2</accession>
<feature type="region of interest" description="Disordered" evidence="6">
    <location>
        <begin position="1"/>
        <end position="93"/>
    </location>
</feature>
<keyword evidence="5" id="KW-0539">Nucleus</keyword>
<proteinExistence type="inferred from homology"/>
<feature type="compositionally biased region" description="Basic residues" evidence="6">
    <location>
        <begin position="263"/>
        <end position="277"/>
    </location>
</feature>
<evidence type="ECO:0000256" key="3">
    <source>
        <dbReference type="ARBA" id="ARBA00022517"/>
    </source>
</evidence>
<feature type="compositionally biased region" description="Basic residues" evidence="6">
    <location>
        <begin position="311"/>
        <end position="328"/>
    </location>
</feature>
<dbReference type="OrthoDB" id="443772at2759"/>
<dbReference type="GO" id="GO:0042273">
    <property type="term" value="P:ribosomal large subunit biogenesis"/>
    <property type="evidence" value="ECO:0007669"/>
    <property type="project" value="TreeGrafter"/>
</dbReference>
<evidence type="ECO:0000256" key="2">
    <source>
        <dbReference type="ARBA" id="ARBA00007336"/>
    </source>
</evidence>
<sequence length="328" mass="37387">MSRKSDRIAKKASKKTEAPATKKDDIGDGSSFEDSSLDEIPETEAIGQKEEEDEENEDDEDEGEESEQDDEDDFEDEEEAQAEKQTRTIRPKINDEAAMIRITEVFRLKNLPWIETMTITSTKPVEVEDVQNDMQRELAFYQQALEAAKLGRELVKKAGAEFSRPDDYFAEMLKSDEHMAKIRQKLLDESASIKASEDAKRQRQLKKFGKKVQVEKQLERQKQKSDMLDKIKLLKRKRKDGEDLTSNDDFDIALEKADTKRAKIDKKKATPVKSQKRINKDLKYGSGGKKGRFAKSNTLESSSGLGGYNKMKGKPIYKGKGKAFSKKK</sequence>
<keyword evidence="4" id="KW-0175">Coiled coil</keyword>
<dbReference type="PANTHER" id="PTHR13028">
    <property type="entry name" value="RRNA PROCESSING PROTEIN EBNA1-BINDING PROTEIN-RELATED"/>
    <property type="match status" value="1"/>
</dbReference>
<dbReference type="GO" id="GO:0006364">
    <property type="term" value="P:rRNA processing"/>
    <property type="evidence" value="ECO:0007669"/>
    <property type="project" value="TreeGrafter"/>
</dbReference>
<protein>
    <submittedName>
        <fullName evidence="7">Uncharacterized protein</fullName>
    </submittedName>
</protein>
<dbReference type="GO" id="GO:0034399">
    <property type="term" value="C:nuclear periphery"/>
    <property type="evidence" value="ECO:0007669"/>
    <property type="project" value="TreeGrafter"/>
</dbReference>
<dbReference type="Pfam" id="PF05890">
    <property type="entry name" value="Ebp2"/>
    <property type="match status" value="1"/>
</dbReference>
<evidence type="ECO:0000256" key="1">
    <source>
        <dbReference type="ARBA" id="ARBA00004604"/>
    </source>
</evidence>
<dbReference type="InterPro" id="IPR008610">
    <property type="entry name" value="Ebp2"/>
</dbReference>
<comment type="subcellular location">
    <subcellularLocation>
        <location evidence="1">Nucleus</location>
        <location evidence="1">Nucleolus</location>
    </subcellularLocation>
</comment>
<reference evidence="7 8" key="1">
    <citation type="submission" date="2014-09" db="EMBL/GenBank/DDBJ databases">
        <authorList>
            <person name="Ellenberger Sabrina"/>
        </authorList>
    </citation>
    <scope>NUCLEOTIDE SEQUENCE [LARGE SCALE GENOMIC DNA]</scope>
    <source>
        <strain evidence="7 8">CBS 412.66</strain>
    </source>
</reference>
<dbReference type="GO" id="GO:0005730">
    <property type="term" value="C:nucleolus"/>
    <property type="evidence" value="ECO:0007669"/>
    <property type="project" value="UniProtKB-SubCell"/>
</dbReference>
<gene>
    <name evidence="7" type="primary">PARPA_13341.1 scaffold 46779</name>
</gene>
<name>A0A0B7NVK2_9FUNG</name>
<dbReference type="EMBL" id="LN734001">
    <property type="protein sequence ID" value="CEP19029.1"/>
    <property type="molecule type" value="Genomic_DNA"/>
</dbReference>
<dbReference type="GO" id="GO:0030687">
    <property type="term" value="C:preribosome, large subunit precursor"/>
    <property type="evidence" value="ECO:0007669"/>
    <property type="project" value="TreeGrafter"/>
</dbReference>
<evidence type="ECO:0000313" key="8">
    <source>
        <dbReference type="Proteomes" id="UP000054107"/>
    </source>
</evidence>
<dbReference type="PANTHER" id="PTHR13028:SF0">
    <property type="entry name" value="RRNA-PROCESSING PROTEIN EBP2-RELATED"/>
    <property type="match status" value="1"/>
</dbReference>
<evidence type="ECO:0000313" key="7">
    <source>
        <dbReference type="EMBL" id="CEP19029.1"/>
    </source>
</evidence>
<evidence type="ECO:0000256" key="6">
    <source>
        <dbReference type="SAM" id="MobiDB-lite"/>
    </source>
</evidence>
<keyword evidence="3" id="KW-0690">Ribosome biogenesis</keyword>
<feature type="compositionally biased region" description="Basic and acidic residues" evidence="6">
    <location>
        <begin position="1"/>
        <end position="26"/>
    </location>
</feature>
<organism evidence="7 8">
    <name type="scientific">Parasitella parasitica</name>
    <dbReference type="NCBI Taxonomy" id="35722"/>
    <lineage>
        <taxon>Eukaryota</taxon>
        <taxon>Fungi</taxon>
        <taxon>Fungi incertae sedis</taxon>
        <taxon>Mucoromycota</taxon>
        <taxon>Mucoromycotina</taxon>
        <taxon>Mucoromycetes</taxon>
        <taxon>Mucorales</taxon>
        <taxon>Mucorineae</taxon>
        <taxon>Mucoraceae</taxon>
        <taxon>Parasitella</taxon>
    </lineage>
</organism>
<evidence type="ECO:0000256" key="5">
    <source>
        <dbReference type="ARBA" id="ARBA00023242"/>
    </source>
</evidence>
<dbReference type="Proteomes" id="UP000054107">
    <property type="component" value="Unassembled WGS sequence"/>
</dbReference>
<dbReference type="AlphaFoldDB" id="A0A0B7NVK2"/>
<keyword evidence="8" id="KW-1185">Reference proteome</keyword>
<comment type="similarity">
    <text evidence="2">Belongs to the EBP2 family.</text>
</comment>